<dbReference type="InterPro" id="IPR014219">
    <property type="entry name" value="SpoIVB"/>
</dbReference>
<proteinExistence type="predicted"/>
<dbReference type="InterPro" id="IPR009003">
    <property type="entry name" value="Peptidase_S1_PA"/>
</dbReference>
<dbReference type="SUPFAM" id="SSF50494">
    <property type="entry name" value="Trypsin-like serine proteases"/>
    <property type="match status" value="1"/>
</dbReference>
<accession>A0A1B2DW16</accession>
<evidence type="ECO:0000259" key="2">
    <source>
        <dbReference type="PROSITE" id="PS51494"/>
    </source>
</evidence>
<dbReference type="SUPFAM" id="SSF50156">
    <property type="entry name" value="PDZ domain-like"/>
    <property type="match status" value="1"/>
</dbReference>
<dbReference type="Pfam" id="PF17820">
    <property type="entry name" value="PDZ_6"/>
    <property type="match status" value="1"/>
</dbReference>
<dbReference type="RefSeq" id="WP_099476836.1">
    <property type="nucleotide sequence ID" value="NZ_CP016809.1"/>
</dbReference>
<dbReference type="GO" id="GO:0008236">
    <property type="term" value="F:serine-type peptidase activity"/>
    <property type="evidence" value="ECO:0007669"/>
    <property type="project" value="UniProtKB-KW"/>
</dbReference>
<dbReference type="Pfam" id="PF05580">
    <property type="entry name" value="Peptidase_S55"/>
    <property type="match status" value="1"/>
</dbReference>
<dbReference type="InterPro" id="IPR036034">
    <property type="entry name" value="PDZ_sf"/>
</dbReference>
<keyword evidence="1" id="KW-0720">Serine protease</keyword>
<dbReference type="InterPro" id="IPR008763">
    <property type="entry name" value="Peptidase_S55"/>
</dbReference>
<keyword evidence="1" id="KW-0645">Protease</keyword>
<evidence type="ECO:0000313" key="3">
    <source>
        <dbReference type="EMBL" id="ANY71906.1"/>
    </source>
</evidence>
<dbReference type="AlphaFoldDB" id="A0A1B2DW16"/>
<name>A0A1B2DW16_9BACL</name>
<dbReference type="Gene3D" id="2.30.42.10">
    <property type="match status" value="1"/>
</dbReference>
<keyword evidence="1" id="KW-0378">Hydrolase</keyword>
<gene>
    <name evidence="3" type="ORF">BBD41_04510</name>
</gene>
<dbReference type="KEGG" id="pib:BBD41_04510"/>
<organism evidence="3">
    <name type="scientific">Paenibacillus ihbetae</name>
    <dbReference type="NCBI Taxonomy" id="1870820"/>
    <lineage>
        <taxon>Bacteria</taxon>
        <taxon>Bacillati</taxon>
        <taxon>Bacillota</taxon>
        <taxon>Bacilli</taxon>
        <taxon>Bacillales</taxon>
        <taxon>Paenibacillaceae</taxon>
        <taxon>Paenibacillus</taxon>
    </lineage>
</organism>
<dbReference type="NCBIfam" id="TIGR02860">
    <property type="entry name" value="spore_IV_B"/>
    <property type="match status" value="1"/>
</dbReference>
<dbReference type="PROSITE" id="PS51494">
    <property type="entry name" value="SPOIVB"/>
    <property type="match status" value="1"/>
</dbReference>
<sequence>MKPNLRRKLLGFVLAFLLCYLGTAEPVQSFASLPDELRLIAGRQARLDVAMPVQALASVDRPDVVQLNGSRESKLRVSLKQPLQLNPQQSGTAEVTLKLFGKIPLKTVHVNVMPELKVFPGGQTIGVKVKSSGILVVGHHLVRASNGAKVSPGEAAGLKLGDLLTAMDGKPLNDVTKVAEIVEKAGKAKRPLDITFKRSGKVMKTKLSPAFDEDDKSWRLGLYIRDSAAGVGTLTFYAPHQKVYGALGHVITDMNTQTPIEVGSGQIVQSNVTSISRSEEGEPGEKRATFSKDGKVLGNVERNTHFGIFGKMKDLPEHGLYTEPIPIAMSHEVKEGPAEILTVVEGQAVERFTVEIVHVSKQDTPATKGLVLRITDPRLLKKTGGIVQGMSGSPIVQDGKLVGAVTHVFVNDPKSGYGCFIEWMLQDSGVLPSTESKPTQNLKAG</sequence>
<reference evidence="3" key="1">
    <citation type="submission" date="2016-08" db="EMBL/GenBank/DDBJ databases">
        <title>Complete Genome Seqeunce of Paenibacillus sp. nov. IHBB 9852 from high altitute lake of Indian trans-Himalayas.</title>
        <authorList>
            <person name="Kiran S."/>
            <person name="Swarnkar M.K."/>
            <person name="Rana A."/>
            <person name="Tewari R."/>
            <person name="Gulati A."/>
        </authorList>
    </citation>
    <scope>NUCLEOTIDE SEQUENCE [LARGE SCALE GENOMIC DNA]</scope>
    <source>
        <strain evidence="3">IHBB 9852</strain>
    </source>
</reference>
<dbReference type="EMBL" id="CP016809">
    <property type="protein sequence ID" value="ANY71906.1"/>
    <property type="molecule type" value="Genomic_DNA"/>
</dbReference>
<evidence type="ECO:0000256" key="1">
    <source>
        <dbReference type="ARBA" id="ARBA00022825"/>
    </source>
</evidence>
<feature type="domain" description="Peptidase S55" evidence="2">
    <location>
        <begin position="201"/>
        <end position="440"/>
    </location>
</feature>
<protein>
    <submittedName>
        <fullName evidence="3">SpoIVB peptidase</fullName>
    </submittedName>
</protein>
<dbReference type="InterPro" id="IPR041489">
    <property type="entry name" value="PDZ_6"/>
</dbReference>